<dbReference type="GO" id="GO:0004386">
    <property type="term" value="F:helicase activity"/>
    <property type="evidence" value="ECO:0007669"/>
    <property type="project" value="UniProtKB-KW"/>
</dbReference>
<dbReference type="PROSITE" id="PS51206">
    <property type="entry name" value="SF3_HELICASE_1"/>
    <property type="match status" value="1"/>
</dbReference>
<dbReference type="AlphaFoldDB" id="A0A1Y6C9A7"/>
<dbReference type="STRING" id="1123014.SAMN02745746_03767"/>
<evidence type="ECO:0000256" key="3">
    <source>
        <dbReference type="ARBA" id="ARBA00022806"/>
    </source>
</evidence>
<dbReference type="PANTHER" id="PTHR35372">
    <property type="entry name" value="ATP BINDING PROTEIN-RELATED"/>
    <property type="match status" value="1"/>
</dbReference>
<dbReference type="NCBIfam" id="TIGR01613">
    <property type="entry name" value="primase_Cterm"/>
    <property type="match status" value="1"/>
</dbReference>
<dbReference type="EMBL" id="FXAG01000028">
    <property type="protein sequence ID" value="SMF52440.1"/>
    <property type="molecule type" value="Genomic_DNA"/>
</dbReference>
<evidence type="ECO:0000256" key="2">
    <source>
        <dbReference type="ARBA" id="ARBA00022801"/>
    </source>
</evidence>
<dbReference type="InterPro" id="IPR027417">
    <property type="entry name" value="P-loop_NTPase"/>
</dbReference>
<dbReference type="InterPro" id="IPR051620">
    <property type="entry name" value="ORF904-like_C"/>
</dbReference>
<keyword evidence="3 6" id="KW-0347">Helicase</keyword>
<organism evidence="6 7">
    <name type="scientific">Pseudogulbenkiania subflava DSM 22618</name>
    <dbReference type="NCBI Taxonomy" id="1123014"/>
    <lineage>
        <taxon>Bacteria</taxon>
        <taxon>Pseudomonadati</taxon>
        <taxon>Pseudomonadota</taxon>
        <taxon>Betaproteobacteria</taxon>
        <taxon>Neisseriales</taxon>
        <taxon>Chromobacteriaceae</taxon>
        <taxon>Pseudogulbenkiania</taxon>
    </lineage>
</organism>
<dbReference type="GO" id="GO:0005524">
    <property type="term" value="F:ATP binding"/>
    <property type="evidence" value="ECO:0007669"/>
    <property type="project" value="UniProtKB-KW"/>
</dbReference>
<dbReference type="GO" id="GO:0016787">
    <property type="term" value="F:hydrolase activity"/>
    <property type="evidence" value="ECO:0007669"/>
    <property type="project" value="UniProtKB-KW"/>
</dbReference>
<accession>A0A1Y6C9A7</accession>
<evidence type="ECO:0000256" key="1">
    <source>
        <dbReference type="ARBA" id="ARBA00022741"/>
    </source>
</evidence>
<keyword evidence="2" id="KW-0378">Hydrolase</keyword>
<dbReference type="SUPFAM" id="SSF52540">
    <property type="entry name" value="P-loop containing nucleoside triphosphate hydrolases"/>
    <property type="match status" value="1"/>
</dbReference>
<dbReference type="InterPro" id="IPR045455">
    <property type="entry name" value="NrS-1_pol-like_helicase"/>
</dbReference>
<dbReference type="InterPro" id="IPR006500">
    <property type="entry name" value="Helicase_put_C_phage/plasmid"/>
</dbReference>
<dbReference type="PANTHER" id="PTHR35372:SF2">
    <property type="entry name" value="SF3 HELICASE DOMAIN-CONTAINING PROTEIN"/>
    <property type="match status" value="1"/>
</dbReference>
<keyword evidence="7" id="KW-1185">Reference proteome</keyword>
<dbReference type="RefSeq" id="WP_085277758.1">
    <property type="nucleotide sequence ID" value="NZ_FXAG01000028.1"/>
</dbReference>
<evidence type="ECO:0000259" key="5">
    <source>
        <dbReference type="PROSITE" id="PS51206"/>
    </source>
</evidence>
<dbReference type="InterPro" id="IPR014015">
    <property type="entry name" value="Helicase_SF3_DNA-vir"/>
</dbReference>
<dbReference type="InterPro" id="IPR004968">
    <property type="entry name" value="DNA_primase/NTPase_C"/>
</dbReference>
<sequence length="501" mass="56242">MQNNTAQQFNNIISVLPVAPKPLKWNHVPASALTMLRNVIQVTPKAAAISETYMNELRPYFANGGDGRIWYYDGAKWCVESDLDAETKISELIRDVGGKPTRNLVPGLQFELTRLSQRVPESASGINVANGFLQCVGQQWVLTPHHKNYGQRYQLPFDYDPQATCPLWMSFLERMQPSEEVRRYLQNFFGWVVLGHNRPHEEKFAIWLGDGANGKSVAIGVLKALVGDENAATLSLNELNGKSVELLANKLVNVGSETERTERVETAILKKLVSGEPVLATPKYRHHYTMTCNTALVFAVNDVPVIDDRSGGTWRRLMLVEWPVTLEEHERDKKLQDKLAQQELPGILNWALEGALRVLEEGLVVPTSVTASGSRLRQENNAIALFVEDAVQLHKEAVIAKGDLYKAFKLWCLSHGHKVMSEVNFGKELRRLKLDLRDAKTPAGYVDIEGYRLNSRLNAYRGLMIPAERISREIQHGDGPRLRTNNAIGQLLVAANDEMAY</sequence>
<dbReference type="Pfam" id="PF03288">
    <property type="entry name" value="Pox_D5"/>
    <property type="match status" value="1"/>
</dbReference>
<keyword evidence="1" id="KW-0547">Nucleotide-binding</keyword>
<name>A0A1Y6C9A7_9NEIS</name>
<protein>
    <submittedName>
        <fullName evidence="6">Putative DNA primase/helicase</fullName>
    </submittedName>
</protein>
<gene>
    <name evidence="6" type="ORF">SAMN02745746_03767</name>
</gene>
<evidence type="ECO:0000313" key="6">
    <source>
        <dbReference type="EMBL" id="SMF52440.1"/>
    </source>
</evidence>
<feature type="domain" description="SF3 helicase" evidence="5">
    <location>
        <begin position="180"/>
        <end position="335"/>
    </location>
</feature>
<evidence type="ECO:0000313" key="7">
    <source>
        <dbReference type="Proteomes" id="UP000192920"/>
    </source>
</evidence>
<proteinExistence type="predicted"/>
<evidence type="ECO:0000256" key="4">
    <source>
        <dbReference type="ARBA" id="ARBA00022840"/>
    </source>
</evidence>
<keyword evidence="4" id="KW-0067">ATP-binding</keyword>
<dbReference type="Pfam" id="PF19263">
    <property type="entry name" value="DUF5906"/>
    <property type="match status" value="1"/>
</dbReference>
<dbReference type="Gene3D" id="3.40.50.300">
    <property type="entry name" value="P-loop containing nucleotide triphosphate hydrolases"/>
    <property type="match status" value="1"/>
</dbReference>
<reference evidence="7" key="1">
    <citation type="submission" date="2017-04" db="EMBL/GenBank/DDBJ databases">
        <authorList>
            <person name="Varghese N."/>
            <person name="Submissions S."/>
        </authorList>
    </citation>
    <scope>NUCLEOTIDE SEQUENCE [LARGE SCALE GENOMIC DNA]</scope>
    <source>
        <strain evidence="7">DSM 22618</strain>
    </source>
</reference>
<dbReference type="Proteomes" id="UP000192920">
    <property type="component" value="Unassembled WGS sequence"/>
</dbReference>